<proteinExistence type="predicted"/>
<dbReference type="EMBL" id="JAGPYM010000010">
    <property type="protein sequence ID" value="KAH6889676.1"/>
    <property type="molecule type" value="Genomic_DNA"/>
</dbReference>
<keyword evidence="3" id="KW-1185">Reference proteome</keyword>
<evidence type="ECO:0000313" key="3">
    <source>
        <dbReference type="Proteomes" id="UP000777438"/>
    </source>
</evidence>
<dbReference type="Proteomes" id="UP000777438">
    <property type="component" value="Unassembled WGS sequence"/>
</dbReference>
<dbReference type="AlphaFoldDB" id="A0A9P8W4K5"/>
<feature type="signal peptide" evidence="1">
    <location>
        <begin position="1"/>
        <end position="20"/>
    </location>
</feature>
<accession>A0A9P8W4K5</accession>
<gene>
    <name evidence="2" type="ORF">B0T10DRAFT_459408</name>
</gene>
<name>A0A9P8W4K5_9HYPO</name>
<sequence length="151" mass="16068">MLLKNIIVLAALGLASLVAADESSEDSIGRPCGFKIALCPEDQKCVPNSPKCKNINKCPGTCQWKNQYKSCGGFRVKPVNCPEGYECKDDPRLPSSCGMACDRPGICLPTGLRNCGGFAGLECPYGLYCYDQPNDGCDPKKGGADCFGVCI</sequence>
<dbReference type="OrthoDB" id="3799394at2759"/>
<protein>
    <submittedName>
        <fullName evidence="2">Kazal domain-containing protein</fullName>
    </submittedName>
</protein>
<evidence type="ECO:0000256" key="1">
    <source>
        <dbReference type="SAM" id="SignalP"/>
    </source>
</evidence>
<comment type="caution">
    <text evidence="2">The sequence shown here is derived from an EMBL/GenBank/DDBJ whole genome shotgun (WGS) entry which is preliminary data.</text>
</comment>
<reference evidence="2 3" key="1">
    <citation type="journal article" date="2021" name="Nat. Commun.">
        <title>Genetic determinants of endophytism in the Arabidopsis root mycobiome.</title>
        <authorList>
            <person name="Mesny F."/>
            <person name="Miyauchi S."/>
            <person name="Thiergart T."/>
            <person name="Pickel B."/>
            <person name="Atanasova L."/>
            <person name="Karlsson M."/>
            <person name="Huettel B."/>
            <person name="Barry K.W."/>
            <person name="Haridas S."/>
            <person name="Chen C."/>
            <person name="Bauer D."/>
            <person name="Andreopoulos W."/>
            <person name="Pangilinan J."/>
            <person name="LaButti K."/>
            <person name="Riley R."/>
            <person name="Lipzen A."/>
            <person name="Clum A."/>
            <person name="Drula E."/>
            <person name="Henrissat B."/>
            <person name="Kohler A."/>
            <person name="Grigoriev I.V."/>
            <person name="Martin F.M."/>
            <person name="Hacquard S."/>
        </authorList>
    </citation>
    <scope>NUCLEOTIDE SEQUENCE [LARGE SCALE GENOMIC DNA]</scope>
    <source>
        <strain evidence="2 3">MPI-CAGE-CH-0241</strain>
    </source>
</reference>
<feature type="chain" id="PRO_5040197152" evidence="1">
    <location>
        <begin position="21"/>
        <end position="151"/>
    </location>
</feature>
<evidence type="ECO:0000313" key="2">
    <source>
        <dbReference type="EMBL" id="KAH6889676.1"/>
    </source>
</evidence>
<keyword evidence="1" id="KW-0732">Signal</keyword>
<organism evidence="2 3">
    <name type="scientific">Thelonectria olida</name>
    <dbReference type="NCBI Taxonomy" id="1576542"/>
    <lineage>
        <taxon>Eukaryota</taxon>
        <taxon>Fungi</taxon>
        <taxon>Dikarya</taxon>
        <taxon>Ascomycota</taxon>
        <taxon>Pezizomycotina</taxon>
        <taxon>Sordariomycetes</taxon>
        <taxon>Hypocreomycetidae</taxon>
        <taxon>Hypocreales</taxon>
        <taxon>Nectriaceae</taxon>
        <taxon>Thelonectria</taxon>
    </lineage>
</organism>